<gene>
    <name evidence="1" type="ORF">M9458_039661</name>
</gene>
<dbReference type="Proteomes" id="UP001529510">
    <property type="component" value="Unassembled WGS sequence"/>
</dbReference>
<organism evidence="1 2">
    <name type="scientific">Cirrhinus mrigala</name>
    <name type="common">Mrigala</name>
    <dbReference type="NCBI Taxonomy" id="683832"/>
    <lineage>
        <taxon>Eukaryota</taxon>
        <taxon>Metazoa</taxon>
        <taxon>Chordata</taxon>
        <taxon>Craniata</taxon>
        <taxon>Vertebrata</taxon>
        <taxon>Euteleostomi</taxon>
        <taxon>Actinopterygii</taxon>
        <taxon>Neopterygii</taxon>
        <taxon>Teleostei</taxon>
        <taxon>Ostariophysi</taxon>
        <taxon>Cypriniformes</taxon>
        <taxon>Cyprinidae</taxon>
        <taxon>Labeoninae</taxon>
        <taxon>Labeonini</taxon>
        <taxon>Cirrhinus</taxon>
    </lineage>
</organism>
<reference evidence="1 2" key="1">
    <citation type="submission" date="2024-05" db="EMBL/GenBank/DDBJ databases">
        <title>Genome sequencing and assembly of Indian major carp, Cirrhinus mrigala (Hamilton, 1822).</title>
        <authorList>
            <person name="Mohindra V."/>
            <person name="Chowdhury L.M."/>
            <person name="Lal K."/>
            <person name="Jena J.K."/>
        </authorList>
    </citation>
    <scope>NUCLEOTIDE SEQUENCE [LARGE SCALE GENOMIC DNA]</scope>
    <source>
        <strain evidence="1">CM1030</strain>
        <tissue evidence="1">Blood</tissue>
    </source>
</reference>
<proteinExistence type="predicted"/>
<evidence type="ECO:0000313" key="1">
    <source>
        <dbReference type="EMBL" id="KAL0163908.1"/>
    </source>
</evidence>
<evidence type="ECO:0000313" key="2">
    <source>
        <dbReference type="Proteomes" id="UP001529510"/>
    </source>
</evidence>
<dbReference type="AlphaFoldDB" id="A0ABD0NTZ9"/>
<comment type="caution">
    <text evidence="1">The sequence shown here is derived from an EMBL/GenBank/DDBJ whole genome shotgun (WGS) entry which is preliminary data.</text>
</comment>
<sequence>MLGEVGATLVEPAGYGRPPAACPGPRAVVIEPQGCPGPCPCIGLLAFMPRL</sequence>
<protein>
    <submittedName>
        <fullName evidence="1">Uncharacterized protein</fullName>
    </submittedName>
</protein>
<accession>A0ABD0NTZ9</accession>
<dbReference type="EMBL" id="JAMKFB020000020">
    <property type="protein sequence ID" value="KAL0163908.1"/>
    <property type="molecule type" value="Genomic_DNA"/>
</dbReference>
<name>A0ABD0NTZ9_CIRMR</name>
<feature type="non-terminal residue" evidence="1">
    <location>
        <position position="51"/>
    </location>
</feature>
<keyword evidence="2" id="KW-1185">Reference proteome</keyword>